<dbReference type="InterPro" id="IPR009057">
    <property type="entry name" value="Homeodomain-like_sf"/>
</dbReference>
<dbReference type="Gene3D" id="1.10.357.10">
    <property type="entry name" value="Tetracycline Repressor, domain 2"/>
    <property type="match status" value="1"/>
</dbReference>
<dbReference type="Proteomes" id="UP001181046">
    <property type="component" value="Unassembled WGS sequence"/>
</dbReference>
<protein>
    <submittedName>
        <fullName evidence="3">TetR/AcrR family transcriptional regulator</fullName>
    </submittedName>
</protein>
<name>A0ABU3F7D4_9ENTE</name>
<dbReference type="RefSeq" id="WP_311829322.1">
    <property type="nucleotide sequence ID" value="NZ_JARQAJ010000001.1"/>
</dbReference>
<sequence>MPKKTFQNLPKARQAEIRDLLLTIFYEKPVSQVKVSEIVEALQMSRGIFYKYFEDLNDAYDYLIHFYAGQIHGEIIQYMIEQEDDFFQGIESFLLLYVDLTQEDPRYRQLVLLSQNSHLFSYRSATEHSLSAWTQLLAKNHFIMPGLDEQISFLYFSMKLVIDSLTDMLANHWSAAELLRDFHFKTHWLLEGIKKGS</sequence>
<dbReference type="InterPro" id="IPR050624">
    <property type="entry name" value="HTH-type_Tx_Regulator"/>
</dbReference>
<reference evidence="3" key="1">
    <citation type="submission" date="2023-03" db="EMBL/GenBank/DDBJ databases">
        <authorList>
            <person name="Shen W."/>
            <person name="Cai J."/>
        </authorList>
    </citation>
    <scope>NUCLEOTIDE SEQUENCE</scope>
    <source>
        <strain evidence="3">P66-3</strain>
    </source>
</reference>
<dbReference type="EMBL" id="JARQAJ010000001">
    <property type="protein sequence ID" value="MDT2758581.1"/>
    <property type="molecule type" value="Genomic_DNA"/>
</dbReference>
<keyword evidence="4" id="KW-1185">Reference proteome</keyword>
<dbReference type="Pfam" id="PF00440">
    <property type="entry name" value="TetR_N"/>
    <property type="match status" value="1"/>
</dbReference>
<keyword evidence="1" id="KW-0238">DNA-binding</keyword>
<dbReference type="SUPFAM" id="SSF46689">
    <property type="entry name" value="Homeodomain-like"/>
    <property type="match status" value="1"/>
</dbReference>
<gene>
    <name evidence="3" type="ORF">P7H27_02145</name>
</gene>
<evidence type="ECO:0000313" key="3">
    <source>
        <dbReference type="EMBL" id="MDT2758581.1"/>
    </source>
</evidence>
<organism evidence="3 4">
    <name type="scientific">Enterococcus xiangfangensis</name>
    <dbReference type="NCBI Taxonomy" id="1296537"/>
    <lineage>
        <taxon>Bacteria</taxon>
        <taxon>Bacillati</taxon>
        <taxon>Bacillota</taxon>
        <taxon>Bacilli</taxon>
        <taxon>Lactobacillales</taxon>
        <taxon>Enterococcaceae</taxon>
        <taxon>Enterococcus</taxon>
    </lineage>
</organism>
<evidence type="ECO:0000313" key="4">
    <source>
        <dbReference type="Proteomes" id="UP001181046"/>
    </source>
</evidence>
<evidence type="ECO:0000256" key="1">
    <source>
        <dbReference type="ARBA" id="ARBA00023125"/>
    </source>
</evidence>
<feature type="domain" description="HTH tetR-type" evidence="2">
    <location>
        <begin position="23"/>
        <end position="54"/>
    </location>
</feature>
<proteinExistence type="predicted"/>
<dbReference type="InterPro" id="IPR001647">
    <property type="entry name" value="HTH_TetR"/>
</dbReference>
<accession>A0ABU3F7D4</accession>
<dbReference type="PANTHER" id="PTHR43479">
    <property type="entry name" value="ACREF/ENVCD OPERON REPRESSOR-RELATED"/>
    <property type="match status" value="1"/>
</dbReference>
<comment type="caution">
    <text evidence="3">The sequence shown here is derived from an EMBL/GenBank/DDBJ whole genome shotgun (WGS) entry which is preliminary data.</text>
</comment>
<dbReference type="PANTHER" id="PTHR43479:SF11">
    <property type="entry name" value="ACREF_ENVCD OPERON REPRESSOR-RELATED"/>
    <property type="match status" value="1"/>
</dbReference>
<evidence type="ECO:0000259" key="2">
    <source>
        <dbReference type="Pfam" id="PF00440"/>
    </source>
</evidence>